<proteinExistence type="predicted"/>
<gene>
    <name evidence="2" type="ORF">BS47DRAFT_1358067</name>
</gene>
<dbReference type="Proteomes" id="UP000886523">
    <property type="component" value="Unassembled WGS sequence"/>
</dbReference>
<organism evidence="2 3">
    <name type="scientific">Hydnum rufescens UP504</name>
    <dbReference type="NCBI Taxonomy" id="1448309"/>
    <lineage>
        <taxon>Eukaryota</taxon>
        <taxon>Fungi</taxon>
        <taxon>Dikarya</taxon>
        <taxon>Basidiomycota</taxon>
        <taxon>Agaricomycotina</taxon>
        <taxon>Agaricomycetes</taxon>
        <taxon>Cantharellales</taxon>
        <taxon>Hydnaceae</taxon>
        <taxon>Hydnum</taxon>
    </lineage>
</organism>
<evidence type="ECO:0000256" key="1">
    <source>
        <dbReference type="SAM" id="Coils"/>
    </source>
</evidence>
<keyword evidence="3" id="KW-1185">Reference proteome</keyword>
<accession>A0A9P6B8L4</accession>
<name>A0A9P6B8L4_9AGAM</name>
<comment type="caution">
    <text evidence="2">The sequence shown here is derived from an EMBL/GenBank/DDBJ whole genome shotgun (WGS) entry which is preliminary data.</text>
</comment>
<evidence type="ECO:0000313" key="3">
    <source>
        <dbReference type="Proteomes" id="UP000886523"/>
    </source>
</evidence>
<sequence length="334" mass="37938">MNLRVGTLPSVGPAHVPPKAKTYKKMVVAPGTFWETVFRVGFLPEPGHTFHSRRQWGLGPRRNEDNFRSACGNKRDRGSLIEGHHGSSWIVCRHSWYVSLIREFACAEAPSKYSAAGIYQPSIPQESRLREGERGFLGSRFWAEWIASEVQQMARMERSILLQKRPWGRRQETFGRLVRGSLLSQEDGNEPLMDQRAVCASCQLWKLPEYFYVEMLEGRGLGRRMTERGRETGGLLVKYSAATGENKGLRQEIEALEKKHGEGQGKSWGFVFAVAGENTGLRQEIKALEKKHSEGPGKSWGFIVGGRSKGDIIGREKWKHWRQSTRPQWVKTQG</sequence>
<keyword evidence="1" id="KW-0175">Coiled coil</keyword>
<dbReference type="EMBL" id="MU128916">
    <property type="protein sequence ID" value="KAF9519763.1"/>
    <property type="molecule type" value="Genomic_DNA"/>
</dbReference>
<dbReference type="AlphaFoldDB" id="A0A9P6B8L4"/>
<feature type="coiled-coil region" evidence="1">
    <location>
        <begin position="239"/>
        <end position="266"/>
    </location>
</feature>
<protein>
    <submittedName>
        <fullName evidence="2">Uncharacterized protein</fullName>
    </submittedName>
</protein>
<evidence type="ECO:0000313" key="2">
    <source>
        <dbReference type="EMBL" id="KAF9519763.1"/>
    </source>
</evidence>
<reference evidence="2" key="1">
    <citation type="journal article" date="2020" name="Nat. Commun.">
        <title>Large-scale genome sequencing of mycorrhizal fungi provides insights into the early evolution of symbiotic traits.</title>
        <authorList>
            <person name="Miyauchi S."/>
            <person name="Kiss E."/>
            <person name="Kuo A."/>
            <person name="Drula E."/>
            <person name="Kohler A."/>
            <person name="Sanchez-Garcia M."/>
            <person name="Morin E."/>
            <person name="Andreopoulos B."/>
            <person name="Barry K.W."/>
            <person name="Bonito G."/>
            <person name="Buee M."/>
            <person name="Carver A."/>
            <person name="Chen C."/>
            <person name="Cichocki N."/>
            <person name="Clum A."/>
            <person name="Culley D."/>
            <person name="Crous P.W."/>
            <person name="Fauchery L."/>
            <person name="Girlanda M."/>
            <person name="Hayes R.D."/>
            <person name="Keri Z."/>
            <person name="LaButti K."/>
            <person name="Lipzen A."/>
            <person name="Lombard V."/>
            <person name="Magnuson J."/>
            <person name="Maillard F."/>
            <person name="Murat C."/>
            <person name="Nolan M."/>
            <person name="Ohm R.A."/>
            <person name="Pangilinan J."/>
            <person name="Pereira M.F."/>
            <person name="Perotto S."/>
            <person name="Peter M."/>
            <person name="Pfister S."/>
            <person name="Riley R."/>
            <person name="Sitrit Y."/>
            <person name="Stielow J.B."/>
            <person name="Szollosi G."/>
            <person name="Zifcakova L."/>
            <person name="Stursova M."/>
            <person name="Spatafora J.W."/>
            <person name="Tedersoo L."/>
            <person name="Vaario L.M."/>
            <person name="Yamada A."/>
            <person name="Yan M."/>
            <person name="Wang P."/>
            <person name="Xu J."/>
            <person name="Bruns T."/>
            <person name="Baldrian P."/>
            <person name="Vilgalys R."/>
            <person name="Dunand C."/>
            <person name="Henrissat B."/>
            <person name="Grigoriev I.V."/>
            <person name="Hibbett D."/>
            <person name="Nagy L.G."/>
            <person name="Martin F.M."/>
        </authorList>
    </citation>
    <scope>NUCLEOTIDE SEQUENCE</scope>
    <source>
        <strain evidence="2">UP504</strain>
    </source>
</reference>